<sequence>MSALLGWLLGAVVLLACLPLSVFLAQVLLACLPAAWPAPPPKRPRPKLAVLVPAHDESSTIQATLAGLRPQLRDGDRLLVVADNCTDDTAALARAGGAEVLERRNGQLRGKGYALDFGIRHLAADAPEVLVIVDADCLVGEGGIERLALRCVHAGRPAQALYLMHAPEGAGLKVRIAEFAWRVKNLVRPRGWARLGLPCQLMGTGMAFVWRDLALVDLASGHLVEDLKMGLDFCRHGKPPLFCPEALVSSRFPGSDEGLKAQRTRWEHGHLGVLLGDAPRLLAEALAQGNGKLLAMTLDLLVPPLALLSLALAGLFGLCWLVFLLGGALAPALLASVALVALAGAVVLAWSRFGRGLIAFSVLLYAPFYALRKIPLYLGFLIRRQVDWVRSKRDDG</sequence>
<feature type="transmembrane region" description="Helical" evidence="4">
    <location>
        <begin position="305"/>
        <end position="325"/>
    </location>
</feature>
<dbReference type="SUPFAM" id="SSF53448">
    <property type="entry name" value="Nucleotide-diphospho-sugar transferases"/>
    <property type="match status" value="1"/>
</dbReference>
<protein>
    <submittedName>
        <fullName evidence="5">Glycosyl transferase</fullName>
    </submittedName>
</protein>
<dbReference type="GO" id="GO:0016757">
    <property type="term" value="F:glycosyltransferase activity"/>
    <property type="evidence" value="ECO:0007669"/>
    <property type="project" value="UniProtKB-KW"/>
</dbReference>
<evidence type="ECO:0000313" key="5">
    <source>
        <dbReference type="EMBL" id="ANI15372.1"/>
    </source>
</evidence>
<dbReference type="InterPro" id="IPR029044">
    <property type="entry name" value="Nucleotide-diphossugar_trans"/>
</dbReference>
<gene>
    <name evidence="5" type="ORF">A9C11_15920</name>
</gene>
<dbReference type="EMBL" id="CP015878">
    <property type="protein sequence ID" value="ANI15372.1"/>
    <property type="molecule type" value="Genomic_DNA"/>
</dbReference>
<keyword evidence="4" id="KW-0472">Membrane</keyword>
<feature type="transmembrane region" description="Helical" evidence="4">
    <location>
        <begin position="332"/>
        <end position="351"/>
    </location>
</feature>
<dbReference type="Proteomes" id="UP000077748">
    <property type="component" value="Chromosome"/>
</dbReference>
<keyword evidence="4" id="KW-0812">Transmembrane</keyword>
<reference evidence="5 6" key="1">
    <citation type="submission" date="2016-05" db="EMBL/GenBank/DDBJ databases">
        <title>Genome Sequence of Pseudomonas citronellolis Strain SJTE-3, an Estrogens and Persistent Organic Pollutants degradation strain.</title>
        <authorList>
            <person name="Liang R."/>
        </authorList>
    </citation>
    <scope>NUCLEOTIDE SEQUENCE [LARGE SCALE GENOMIC DNA]</scope>
    <source>
        <strain evidence="5 6">SJTE-3</strain>
    </source>
</reference>
<name>A0A1A9KCX0_9PSED</name>
<evidence type="ECO:0000256" key="3">
    <source>
        <dbReference type="ARBA" id="ARBA00022679"/>
    </source>
</evidence>
<keyword evidence="4" id="KW-1133">Transmembrane helix</keyword>
<dbReference type="CDD" id="cd06438">
    <property type="entry name" value="EpsO_like"/>
    <property type="match status" value="1"/>
</dbReference>
<dbReference type="Gene3D" id="3.90.550.10">
    <property type="entry name" value="Spore Coat Polysaccharide Biosynthesis Protein SpsA, Chain A"/>
    <property type="match status" value="1"/>
</dbReference>
<comment type="similarity">
    <text evidence="1">Belongs to the glycosyltransferase 2 family.</text>
</comment>
<dbReference type="RefSeq" id="WP_064583208.1">
    <property type="nucleotide sequence ID" value="NZ_CP015878.1"/>
</dbReference>
<evidence type="ECO:0000313" key="6">
    <source>
        <dbReference type="Proteomes" id="UP000077748"/>
    </source>
</evidence>
<evidence type="ECO:0000256" key="2">
    <source>
        <dbReference type="ARBA" id="ARBA00022676"/>
    </source>
</evidence>
<dbReference type="PANTHER" id="PTHR43630">
    <property type="entry name" value="POLY-BETA-1,6-N-ACETYL-D-GLUCOSAMINE SYNTHASE"/>
    <property type="match status" value="1"/>
</dbReference>
<organism evidence="5 6">
    <name type="scientific">Pseudomonas citronellolis</name>
    <dbReference type="NCBI Taxonomy" id="53408"/>
    <lineage>
        <taxon>Bacteria</taxon>
        <taxon>Pseudomonadati</taxon>
        <taxon>Pseudomonadota</taxon>
        <taxon>Gammaproteobacteria</taxon>
        <taxon>Pseudomonadales</taxon>
        <taxon>Pseudomonadaceae</taxon>
        <taxon>Pseudomonas</taxon>
    </lineage>
</organism>
<evidence type="ECO:0000256" key="4">
    <source>
        <dbReference type="SAM" id="Phobius"/>
    </source>
</evidence>
<dbReference type="Pfam" id="PF13641">
    <property type="entry name" value="Glyco_tranf_2_3"/>
    <property type="match status" value="1"/>
</dbReference>
<keyword evidence="3 5" id="KW-0808">Transferase</keyword>
<proteinExistence type="inferred from homology"/>
<accession>A0A1A9KCX0</accession>
<keyword evidence="2" id="KW-0328">Glycosyltransferase</keyword>
<dbReference type="PANTHER" id="PTHR43630:SF1">
    <property type="entry name" value="POLY-BETA-1,6-N-ACETYL-D-GLUCOSAMINE SYNTHASE"/>
    <property type="match status" value="1"/>
</dbReference>
<evidence type="ECO:0000256" key="1">
    <source>
        <dbReference type="ARBA" id="ARBA00006739"/>
    </source>
</evidence>
<dbReference type="AlphaFoldDB" id="A0A1A9KCX0"/>
<feature type="transmembrane region" description="Helical" evidence="4">
    <location>
        <begin position="357"/>
        <end position="382"/>
    </location>
</feature>